<evidence type="ECO:0000313" key="2">
    <source>
        <dbReference type="EMBL" id="PJJ65313.1"/>
    </source>
</evidence>
<protein>
    <recommendedName>
        <fullName evidence="1">D-inositol 3-phosphate glycosyltransferase</fullName>
    </recommendedName>
</protein>
<gene>
    <name evidence="2" type="ORF">CLV54_0345</name>
</gene>
<dbReference type="GO" id="GO:0016757">
    <property type="term" value="F:glycosyltransferase activity"/>
    <property type="evidence" value="ECO:0007669"/>
    <property type="project" value="TreeGrafter"/>
</dbReference>
<evidence type="ECO:0000256" key="1">
    <source>
        <dbReference type="ARBA" id="ARBA00021292"/>
    </source>
</evidence>
<dbReference type="OrthoDB" id="9810929at2"/>
<keyword evidence="3" id="KW-1185">Reference proteome</keyword>
<keyword evidence="2" id="KW-0808">Transferase</keyword>
<evidence type="ECO:0000313" key="3">
    <source>
        <dbReference type="Proteomes" id="UP000230161"/>
    </source>
</evidence>
<dbReference type="PANTHER" id="PTHR45947:SF3">
    <property type="entry name" value="SULFOQUINOVOSYL TRANSFERASE SQD2"/>
    <property type="match status" value="1"/>
</dbReference>
<proteinExistence type="predicted"/>
<dbReference type="Proteomes" id="UP000230161">
    <property type="component" value="Unassembled WGS sequence"/>
</dbReference>
<dbReference type="Gene3D" id="3.40.50.2000">
    <property type="entry name" value="Glycogen Phosphorylase B"/>
    <property type="match status" value="2"/>
</dbReference>
<dbReference type="SUPFAM" id="SSF53756">
    <property type="entry name" value="UDP-Glycosyltransferase/glycogen phosphorylase"/>
    <property type="match status" value="1"/>
</dbReference>
<sequence>MSVSRVCFVSVHTSPLARPGTGDAGGMNVVELALAEALQARGIRVEIVTRSSAPDDAGLVVLPSGVAVRSLRAGPQRPVAKEDLAAVVPEFAAAMARLERPDVVHSHYWLSGLAGVQAARGWGVPHVQSFHTLGAMKNASLAPGDRGEPVARIEAERRIVRHSRLVVTTTEAERDSVVRDYGASPSRVAVVAPGVDDVLFHPGAVPPSRRAPLLLVVGRVQPLKAQDLAIRAFARLDPALGAELAIVGEPTPGADGYLRELEALAARSGAGGRIRFLGSQSRADVARLMREAAVLLVPSHSESFGLVALEAAASGTPVVARRTQGLVESVRHGVSGILVDGGAPGGEDEAEEWARAIAALLADPERQAELSADARAWSASLSWSGAAQRLGELYLLVSTHPTPTHPTHNDGLSA</sequence>
<reference evidence="2 3" key="1">
    <citation type="submission" date="2017-11" db="EMBL/GenBank/DDBJ databases">
        <title>Genomic Encyclopedia of Archaeal and Bacterial Type Strains, Phase II (KMG-II): From Individual Species to Whole Genera.</title>
        <authorList>
            <person name="Goeker M."/>
        </authorList>
    </citation>
    <scope>NUCLEOTIDE SEQUENCE [LARGE SCALE GENOMIC DNA]</scope>
    <source>
        <strain evidence="2 3">DSM 25625</strain>
    </source>
</reference>
<dbReference type="AlphaFoldDB" id="A0A2M9C463"/>
<dbReference type="PANTHER" id="PTHR45947">
    <property type="entry name" value="SULFOQUINOVOSYL TRANSFERASE SQD2"/>
    <property type="match status" value="1"/>
</dbReference>
<organism evidence="2 3">
    <name type="scientific">Compostimonas suwonensis</name>
    <dbReference type="NCBI Taxonomy" id="1048394"/>
    <lineage>
        <taxon>Bacteria</taxon>
        <taxon>Bacillati</taxon>
        <taxon>Actinomycetota</taxon>
        <taxon>Actinomycetes</taxon>
        <taxon>Micrococcales</taxon>
        <taxon>Microbacteriaceae</taxon>
        <taxon>Compostimonas</taxon>
    </lineage>
</organism>
<dbReference type="InterPro" id="IPR050194">
    <property type="entry name" value="Glycosyltransferase_grp1"/>
</dbReference>
<dbReference type="EMBL" id="PGFB01000001">
    <property type="protein sequence ID" value="PJJ65313.1"/>
    <property type="molecule type" value="Genomic_DNA"/>
</dbReference>
<name>A0A2M9C463_9MICO</name>
<dbReference type="Pfam" id="PF20706">
    <property type="entry name" value="GT4-conflict"/>
    <property type="match status" value="1"/>
</dbReference>
<accession>A0A2M9C463</accession>
<dbReference type="RefSeq" id="WP_100343221.1">
    <property type="nucleotide sequence ID" value="NZ_PGFB01000001.1"/>
</dbReference>
<comment type="caution">
    <text evidence="2">The sequence shown here is derived from an EMBL/GenBank/DDBJ whole genome shotgun (WGS) entry which is preliminary data.</text>
</comment>